<sequence length="179" mass="20384">MRDLLTYQFNIIALYVIELNPSFDMASTDELRAVMESTLTRFLENSTLAVKNKDTSLFSALLSSDCLRYLKPTTFVKSYPFIKAVETNAEYEARMVPEIAAMEEAKVKIIEIVIDPIKRHGSAHVEHWTKITGREPIALEICWYVDFTEDGKKISRVVEFIDTAASSKIIESILKLAKK</sequence>
<protein>
    <recommendedName>
        <fullName evidence="3">SnoaL-like domain-containing protein</fullName>
    </recommendedName>
</protein>
<accession>A0AAX6MVF8</accession>
<dbReference type="SUPFAM" id="SSF54427">
    <property type="entry name" value="NTF2-like"/>
    <property type="match status" value="1"/>
</dbReference>
<name>A0AAX6MVF8_9PEZI</name>
<evidence type="ECO:0008006" key="3">
    <source>
        <dbReference type="Google" id="ProtNLM"/>
    </source>
</evidence>
<comment type="caution">
    <text evidence="1">The sequence shown here is derived from an EMBL/GenBank/DDBJ whole genome shotgun (WGS) entry which is preliminary data.</text>
</comment>
<dbReference type="InterPro" id="IPR032710">
    <property type="entry name" value="NTF2-like_dom_sf"/>
</dbReference>
<gene>
    <name evidence="1" type="ORF">Daesc_001435</name>
</gene>
<keyword evidence="2" id="KW-1185">Reference proteome</keyword>
<dbReference type="AlphaFoldDB" id="A0AAX6MVF8"/>
<organism evidence="1 2">
    <name type="scientific">Daldinia eschscholtzii</name>
    <dbReference type="NCBI Taxonomy" id="292717"/>
    <lineage>
        <taxon>Eukaryota</taxon>
        <taxon>Fungi</taxon>
        <taxon>Dikarya</taxon>
        <taxon>Ascomycota</taxon>
        <taxon>Pezizomycotina</taxon>
        <taxon>Sordariomycetes</taxon>
        <taxon>Xylariomycetidae</taxon>
        <taxon>Xylariales</taxon>
        <taxon>Hypoxylaceae</taxon>
        <taxon>Daldinia</taxon>
    </lineage>
</organism>
<proteinExistence type="predicted"/>
<evidence type="ECO:0000313" key="1">
    <source>
        <dbReference type="EMBL" id="KAK6956162.1"/>
    </source>
</evidence>
<dbReference type="Proteomes" id="UP001369815">
    <property type="component" value="Unassembled WGS sequence"/>
</dbReference>
<evidence type="ECO:0000313" key="2">
    <source>
        <dbReference type="Proteomes" id="UP001369815"/>
    </source>
</evidence>
<dbReference type="EMBL" id="JBANMG010000002">
    <property type="protein sequence ID" value="KAK6956162.1"/>
    <property type="molecule type" value="Genomic_DNA"/>
</dbReference>
<reference evidence="1 2" key="1">
    <citation type="journal article" date="2024" name="Front Chem Biol">
        <title>Unveiling the potential of Daldinia eschscholtzii MFLUCC 19-0629 through bioactivity and bioinformatics studies for enhanced sustainable agriculture production.</title>
        <authorList>
            <person name="Brooks S."/>
            <person name="Weaver J.A."/>
            <person name="Klomchit A."/>
            <person name="Alharthi S.A."/>
            <person name="Onlamun T."/>
            <person name="Nurani R."/>
            <person name="Vong T.K."/>
            <person name="Alberti F."/>
            <person name="Greco C."/>
        </authorList>
    </citation>
    <scope>NUCLEOTIDE SEQUENCE [LARGE SCALE GENOMIC DNA]</scope>
    <source>
        <strain evidence="1">MFLUCC 19-0629</strain>
    </source>
</reference>